<keyword evidence="4 6" id="KW-0472">Membrane</keyword>
<dbReference type="EMBL" id="JACWMT010000001">
    <property type="protein sequence ID" value="MBD1269502.1"/>
    <property type="molecule type" value="Genomic_DNA"/>
</dbReference>
<dbReference type="GO" id="GO:0004252">
    <property type="term" value="F:serine-type endopeptidase activity"/>
    <property type="evidence" value="ECO:0007669"/>
    <property type="project" value="UniProtKB-UniRule"/>
</dbReference>
<dbReference type="GO" id="GO:0006465">
    <property type="term" value="P:signal peptide processing"/>
    <property type="evidence" value="ECO:0007669"/>
    <property type="project" value="UniProtKB-UniRule"/>
</dbReference>
<evidence type="ECO:0000313" key="8">
    <source>
        <dbReference type="EMBL" id="NYI39844.1"/>
    </source>
</evidence>
<dbReference type="Proteomes" id="UP000587211">
    <property type="component" value="Unassembled WGS sequence"/>
</dbReference>
<protein>
    <recommendedName>
        <fullName evidence="5">Signal peptidase I</fullName>
        <ecNumber evidence="5">3.4.21.89</ecNumber>
    </recommendedName>
</protein>
<dbReference type="RefSeq" id="WP_179427822.1">
    <property type="nucleotide sequence ID" value="NZ_BAAAMP010000002.1"/>
</dbReference>
<dbReference type="GO" id="GO:0009003">
    <property type="term" value="F:signal peptidase activity"/>
    <property type="evidence" value="ECO:0007669"/>
    <property type="project" value="UniProtKB-EC"/>
</dbReference>
<evidence type="ECO:0000313" key="7">
    <source>
        <dbReference type="EMBL" id="MBD1269502.1"/>
    </source>
</evidence>
<dbReference type="CDD" id="cd06530">
    <property type="entry name" value="S26_SPase_I"/>
    <property type="match status" value="1"/>
</dbReference>
<dbReference type="InterPro" id="IPR001733">
    <property type="entry name" value="Peptidase_S26B"/>
</dbReference>
<dbReference type="NCBIfam" id="TIGR02228">
    <property type="entry name" value="sigpep_I_arch"/>
    <property type="match status" value="1"/>
</dbReference>
<dbReference type="InterPro" id="IPR019533">
    <property type="entry name" value="Peptidase_S26"/>
</dbReference>
<keyword evidence="9" id="KW-1185">Reference proteome</keyword>
<evidence type="ECO:0000256" key="6">
    <source>
        <dbReference type="SAM" id="Phobius"/>
    </source>
</evidence>
<accession>A0A8I0FX18</accession>
<reference evidence="7" key="2">
    <citation type="submission" date="2020-09" db="EMBL/GenBank/DDBJ databases">
        <title>Novel species in genus Aeromicrobium.</title>
        <authorList>
            <person name="Zhang G."/>
        </authorList>
    </citation>
    <scope>NUCLEOTIDE SEQUENCE</scope>
    <source>
        <strain evidence="7">SSW1-57</strain>
    </source>
</reference>
<comment type="caution">
    <text evidence="7">The sequence shown here is derived from an EMBL/GenBank/DDBJ whole genome shotgun (WGS) entry which is preliminary data.</text>
</comment>
<proteinExistence type="predicted"/>
<gene>
    <name evidence="8" type="ORF">BJ975_003219</name>
    <name evidence="7" type="ORF">IDH50_04600</name>
</gene>
<reference evidence="8 9" key="1">
    <citation type="submission" date="2020-07" db="EMBL/GenBank/DDBJ databases">
        <title>Sequencing the genomes of 1000 actinobacteria strains.</title>
        <authorList>
            <person name="Klenk H.-P."/>
        </authorList>
    </citation>
    <scope>NUCLEOTIDE SEQUENCE [LARGE SCALE GENOMIC DNA]</scope>
    <source>
        <strain evidence="8 9">DSM 19087</strain>
    </source>
</reference>
<feature type="transmembrane region" description="Helical" evidence="6">
    <location>
        <begin position="12"/>
        <end position="32"/>
    </location>
</feature>
<organism evidence="7 10">
    <name type="scientific">Aeromicrobium tamlense</name>
    <dbReference type="NCBI Taxonomy" id="375541"/>
    <lineage>
        <taxon>Bacteria</taxon>
        <taxon>Bacillati</taxon>
        <taxon>Actinomycetota</taxon>
        <taxon>Actinomycetes</taxon>
        <taxon>Propionibacteriales</taxon>
        <taxon>Nocardioidaceae</taxon>
        <taxon>Aeromicrobium</taxon>
    </lineage>
</organism>
<keyword evidence="3 6" id="KW-1133">Transmembrane helix</keyword>
<sequence length="216" mass="22657">MKHLTRAARLLGRGVSTLVLVAVTLASIAYIAPSLFGFERYVITGGSMSGTFEKGSIAFERPVPVADLAVGDVITYLPPADSGVGTLVTHRITGIEPAENGARLFTTQGDANPDPDPWQFSLVEGTQPVVEHTVPHVGYVFMALADRETRMMVIGLPAAAIALLALVELGRALRPRREEAPEAADAPVAAPTGTLPTPVPVLAPTLPVVPGRRVAV</sequence>
<evidence type="ECO:0000256" key="3">
    <source>
        <dbReference type="ARBA" id="ARBA00022989"/>
    </source>
</evidence>
<dbReference type="EMBL" id="JACBZN010000001">
    <property type="protein sequence ID" value="NYI39844.1"/>
    <property type="molecule type" value="Genomic_DNA"/>
</dbReference>
<evidence type="ECO:0000256" key="5">
    <source>
        <dbReference type="NCBIfam" id="TIGR02228"/>
    </source>
</evidence>
<feature type="transmembrane region" description="Helical" evidence="6">
    <location>
        <begin position="149"/>
        <end position="167"/>
    </location>
</feature>
<evidence type="ECO:0000313" key="9">
    <source>
        <dbReference type="Proteomes" id="UP000587211"/>
    </source>
</evidence>
<evidence type="ECO:0000313" key="10">
    <source>
        <dbReference type="Proteomes" id="UP000659061"/>
    </source>
</evidence>
<evidence type="ECO:0000256" key="4">
    <source>
        <dbReference type="ARBA" id="ARBA00023136"/>
    </source>
</evidence>
<dbReference type="InterPro" id="IPR036286">
    <property type="entry name" value="LexA/Signal_pep-like_sf"/>
</dbReference>
<dbReference type="EC" id="3.4.21.89" evidence="5"/>
<keyword evidence="7" id="KW-0378">Hydrolase</keyword>
<comment type="subcellular location">
    <subcellularLocation>
        <location evidence="1">Membrane</location>
    </subcellularLocation>
</comment>
<name>A0A8I0FX18_9ACTN</name>
<dbReference type="Proteomes" id="UP000659061">
    <property type="component" value="Unassembled WGS sequence"/>
</dbReference>
<dbReference type="GO" id="GO:0016020">
    <property type="term" value="C:membrane"/>
    <property type="evidence" value="ECO:0007669"/>
    <property type="project" value="UniProtKB-SubCell"/>
</dbReference>
<evidence type="ECO:0000256" key="1">
    <source>
        <dbReference type="ARBA" id="ARBA00004370"/>
    </source>
</evidence>
<dbReference type="AlphaFoldDB" id="A0A8I0FX18"/>
<evidence type="ECO:0000256" key="2">
    <source>
        <dbReference type="ARBA" id="ARBA00022692"/>
    </source>
</evidence>
<dbReference type="SUPFAM" id="SSF51306">
    <property type="entry name" value="LexA/Signal peptidase"/>
    <property type="match status" value="1"/>
</dbReference>
<keyword evidence="2 6" id="KW-0812">Transmembrane</keyword>